<keyword evidence="2" id="KW-1185">Reference proteome</keyword>
<accession>A0A0N9HWI7</accession>
<reference evidence="1 2" key="1">
    <citation type="submission" date="2015-07" db="EMBL/GenBank/DDBJ databases">
        <title>Genome sequencing of Kibdelosporangium phytohabitans.</title>
        <authorList>
            <person name="Qin S."/>
            <person name="Xing K."/>
        </authorList>
    </citation>
    <scope>NUCLEOTIDE SEQUENCE [LARGE SCALE GENOMIC DNA]</scope>
    <source>
        <strain evidence="1 2">KLBMP1111</strain>
    </source>
</reference>
<dbReference type="KEGG" id="kphy:AOZ06_24790"/>
<name>A0A0N9HWI7_9PSEU</name>
<proteinExistence type="predicted"/>
<evidence type="ECO:0000313" key="1">
    <source>
        <dbReference type="EMBL" id="ALG09692.1"/>
    </source>
</evidence>
<organism evidence="1 2">
    <name type="scientific">Kibdelosporangium phytohabitans</name>
    <dbReference type="NCBI Taxonomy" id="860235"/>
    <lineage>
        <taxon>Bacteria</taxon>
        <taxon>Bacillati</taxon>
        <taxon>Actinomycetota</taxon>
        <taxon>Actinomycetes</taxon>
        <taxon>Pseudonocardiales</taxon>
        <taxon>Pseudonocardiaceae</taxon>
        <taxon>Kibdelosporangium</taxon>
    </lineage>
</organism>
<dbReference type="Proteomes" id="UP000063699">
    <property type="component" value="Chromosome"/>
</dbReference>
<gene>
    <name evidence="1" type="ORF">AOZ06_24790</name>
</gene>
<sequence length="59" mass="6772">MSMVDERAAFAEDRVRVVPVAEHALDPEMKEYLLGMVFPLGLFTVQEIRNRRRQAPSTP</sequence>
<dbReference type="AlphaFoldDB" id="A0A0N9HWI7"/>
<dbReference type="EMBL" id="CP012752">
    <property type="protein sequence ID" value="ALG09692.1"/>
    <property type="molecule type" value="Genomic_DNA"/>
</dbReference>
<evidence type="ECO:0000313" key="2">
    <source>
        <dbReference type="Proteomes" id="UP000063699"/>
    </source>
</evidence>
<protein>
    <submittedName>
        <fullName evidence="1">Uncharacterized protein</fullName>
    </submittedName>
</protein>